<feature type="region of interest" description="Disordered" evidence="2">
    <location>
        <begin position="116"/>
        <end position="136"/>
    </location>
</feature>
<dbReference type="Proteomes" id="UP001251085">
    <property type="component" value="Unassembled WGS sequence"/>
</dbReference>
<dbReference type="EMBL" id="JAVRQI010000064">
    <property type="protein sequence ID" value="MDT1064804.1"/>
    <property type="molecule type" value="Genomic_DNA"/>
</dbReference>
<proteinExistence type="predicted"/>
<keyword evidence="1" id="KW-0175">Coiled coil</keyword>
<protein>
    <submittedName>
        <fullName evidence="3">Uncharacterized protein</fullName>
    </submittedName>
</protein>
<evidence type="ECO:0000256" key="2">
    <source>
        <dbReference type="SAM" id="MobiDB-lite"/>
    </source>
</evidence>
<gene>
    <name evidence="3" type="ORF">RM190_23340</name>
</gene>
<reference evidence="4" key="1">
    <citation type="submission" date="2023-07" db="EMBL/GenBank/DDBJ databases">
        <title>Characterization of two Paracoccaceae strains isolated from Phycosphere and proposal of Xinfangfangia lacusdiani sp. nov.</title>
        <authorList>
            <person name="Deng Y."/>
            <person name="Zhang Y.Q."/>
        </authorList>
    </citation>
    <scope>NUCLEOTIDE SEQUENCE [LARGE SCALE GENOMIC DNA]</scope>
    <source>
        <strain evidence="4">CPCC 101403</strain>
    </source>
</reference>
<feature type="non-terminal residue" evidence="3">
    <location>
        <position position="1"/>
    </location>
</feature>
<evidence type="ECO:0000313" key="4">
    <source>
        <dbReference type="Proteomes" id="UP001251085"/>
    </source>
</evidence>
<organism evidence="3 4">
    <name type="scientific">Paracoccus broussonetiae</name>
    <dbReference type="NCBI Taxonomy" id="3075834"/>
    <lineage>
        <taxon>Bacteria</taxon>
        <taxon>Pseudomonadati</taxon>
        <taxon>Pseudomonadota</taxon>
        <taxon>Alphaproteobacteria</taxon>
        <taxon>Rhodobacterales</taxon>
        <taxon>Paracoccaceae</taxon>
        <taxon>Paracoccus</taxon>
    </lineage>
</organism>
<evidence type="ECO:0000313" key="3">
    <source>
        <dbReference type="EMBL" id="MDT1064804.1"/>
    </source>
</evidence>
<feature type="coiled-coil region" evidence="1">
    <location>
        <begin position="13"/>
        <end position="40"/>
    </location>
</feature>
<comment type="caution">
    <text evidence="3">The sequence shown here is derived from an EMBL/GenBank/DDBJ whole genome shotgun (WGS) entry which is preliminary data.</text>
</comment>
<keyword evidence="4" id="KW-1185">Reference proteome</keyword>
<evidence type="ECO:0000256" key="1">
    <source>
        <dbReference type="SAM" id="Coils"/>
    </source>
</evidence>
<dbReference type="RefSeq" id="WP_311761882.1">
    <property type="nucleotide sequence ID" value="NZ_JAVRQI010000064.1"/>
</dbReference>
<accession>A0ABU3EKL2</accession>
<sequence>QDPQAYVENKRFLERYQARKQELIAAQQRLQAEKEAKEQELYKEQCVECVNVLKKAIPNWDEPLYQSLMQYAIDLGASEEEVLKENRPSIFIALHKAYQFDKGRDKVMAKINRPGAPKKVVRPGVKNPVSDAEAGKRAKAAQAYAKGKMSQEDAFRFLED</sequence>
<name>A0ABU3EKL2_9RHOB</name>